<organism evidence="6 7">
    <name type="scientific">Candidatus Kaiserbacteria bacterium GWA2_50_9</name>
    <dbReference type="NCBI Taxonomy" id="1798474"/>
    <lineage>
        <taxon>Bacteria</taxon>
        <taxon>Candidatus Kaiseribacteriota</taxon>
    </lineage>
</organism>
<dbReference type="PANTHER" id="PTHR12191:SF37">
    <property type="entry name" value="ZINC TRANSPORTER FOI"/>
    <property type="match status" value="1"/>
</dbReference>
<dbReference type="AlphaFoldDB" id="A0A1F6BX17"/>
<dbReference type="GO" id="GO:0005385">
    <property type="term" value="F:zinc ion transmembrane transporter activity"/>
    <property type="evidence" value="ECO:0007669"/>
    <property type="project" value="TreeGrafter"/>
</dbReference>
<name>A0A1F6BX17_9BACT</name>
<sequence>MSQLILYGLIGSLFSLAGGLLLLWRADFAKRIANILFAFGAGTFMGISFLDLLPEAVEMVSEPDDIFLAAILGFGAYFALERLWMKHVPKGQAVHAHHAHSESLPWMTVAGDSMHNFLDGVVIVLAYLANPALGLTTAVAIAAHEVPQEIGEFAILLDQGWSKSKIIAANLFSALTAFVGIGVGYVAFPFFQSTIPVLLGGVAGIFLYIAASQLIPEIHHRAGHEHAYKLLAAFFVGISIIWYVITLSH</sequence>
<evidence type="ECO:0000256" key="5">
    <source>
        <dbReference type="SAM" id="Phobius"/>
    </source>
</evidence>
<feature type="transmembrane region" description="Helical" evidence="5">
    <location>
        <begin position="36"/>
        <end position="54"/>
    </location>
</feature>
<keyword evidence="4 5" id="KW-0472">Membrane</keyword>
<evidence type="ECO:0000313" key="6">
    <source>
        <dbReference type="EMBL" id="OGG41067.1"/>
    </source>
</evidence>
<feature type="transmembrane region" description="Helical" evidence="5">
    <location>
        <begin position="166"/>
        <end position="188"/>
    </location>
</feature>
<dbReference type="InterPro" id="IPR003689">
    <property type="entry name" value="ZIP"/>
</dbReference>
<evidence type="ECO:0000256" key="2">
    <source>
        <dbReference type="ARBA" id="ARBA00022692"/>
    </source>
</evidence>
<feature type="transmembrane region" description="Helical" evidence="5">
    <location>
        <begin position="6"/>
        <end position="24"/>
    </location>
</feature>
<feature type="transmembrane region" description="Helical" evidence="5">
    <location>
        <begin position="227"/>
        <end position="245"/>
    </location>
</feature>
<gene>
    <name evidence="6" type="ORF">A2118_00710</name>
</gene>
<protein>
    <recommendedName>
        <fullName evidence="8">ZIP zinc transporter</fullName>
    </recommendedName>
</protein>
<dbReference type="GO" id="GO:0005886">
    <property type="term" value="C:plasma membrane"/>
    <property type="evidence" value="ECO:0007669"/>
    <property type="project" value="TreeGrafter"/>
</dbReference>
<evidence type="ECO:0000256" key="3">
    <source>
        <dbReference type="ARBA" id="ARBA00022989"/>
    </source>
</evidence>
<dbReference type="PANTHER" id="PTHR12191">
    <property type="entry name" value="SOLUTE CARRIER FAMILY 39"/>
    <property type="match status" value="1"/>
</dbReference>
<dbReference type="Pfam" id="PF02535">
    <property type="entry name" value="Zip"/>
    <property type="match status" value="2"/>
</dbReference>
<dbReference type="GO" id="GO:0071578">
    <property type="term" value="P:zinc ion import across plasma membrane"/>
    <property type="evidence" value="ECO:0007669"/>
    <property type="project" value="TreeGrafter"/>
</dbReference>
<comment type="caution">
    <text evidence="6">The sequence shown here is derived from an EMBL/GenBank/DDBJ whole genome shotgun (WGS) entry which is preliminary data.</text>
</comment>
<comment type="subcellular location">
    <subcellularLocation>
        <location evidence="1">Membrane</location>
        <topology evidence="1">Multi-pass membrane protein</topology>
    </subcellularLocation>
</comment>
<dbReference type="GO" id="GO:0140410">
    <property type="term" value="F:monoatomic cation:bicarbonate symporter activity"/>
    <property type="evidence" value="ECO:0007669"/>
    <property type="project" value="TreeGrafter"/>
</dbReference>
<evidence type="ECO:0000256" key="1">
    <source>
        <dbReference type="ARBA" id="ARBA00004141"/>
    </source>
</evidence>
<dbReference type="EMBL" id="MFKN01000016">
    <property type="protein sequence ID" value="OGG41067.1"/>
    <property type="molecule type" value="Genomic_DNA"/>
</dbReference>
<proteinExistence type="predicted"/>
<keyword evidence="2 5" id="KW-0812">Transmembrane</keyword>
<evidence type="ECO:0008006" key="8">
    <source>
        <dbReference type="Google" id="ProtNLM"/>
    </source>
</evidence>
<dbReference type="InterPro" id="IPR050799">
    <property type="entry name" value="ZIP_Transporter"/>
</dbReference>
<feature type="transmembrane region" description="Helical" evidence="5">
    <location>
        <begin position="194"/>
        <end position="215"/>
    </location>
</feature>
<keyword evidence="3 5" id="KW-1133">Transmembrane helix</keyword>
<evidence type="ECO:0000256" key="4">
    <source>
        <dbReference type="ARBA" id="ARBA00023136"/>
    </source>
</evidence>
<accession>A0A1F6BX17</accession>
<feature type="transmembrane region" description="Helical" evidence="5">
    <location>
        <begin position="66"/>
        <end position="84"/>
    </location>
</feature>
<dbReference type="GO" id="GO:0030003">
    <property type="term" value="P:intracellular monoatomic cation homeostasis"/>
    <property type="evidence" value="ECO:0007669"/>
    <property type="project" value="TreeGrafter"/>
</dbReference>
<evidence type="ECO:0000313" key="7">
    <source>
        <dbReference type="Proteomes" id="UP000179014"/>
    </source>
</evidence>
<reference evidence="6 7" key="1">
    <citation type="journal article" date="2016" name="Nat. Commun.">
        <title>Thousands of microbial genomes shed light on interconnected biogeochemical processes in an aquifer system.</title>
        <authorList>
            <person name="Anantharaman K."/>
            <person name="Brown C.T."/>
            <person name="Hug L.A."/>
            <person name="Sharon I."/>
            <person name="Castelle C.J."/>
            <person name="Probst A.J."/>
            <person name="Thomas B.C."/>
            <person name="Singh A."/>
            <person name="Wilkins M.J."/>
            <person name="Karaoz U."/>
            <person name="Brodie E.L."/>
            <person name="Williams K.H."/>
            <person name="Hubbard S.S."/>
            <person name="Banfield J.F."/>
        </authorList>
    </citation>
    <scope>NUCLEOTIDE SEQUENCE [LARGE SCALE GENOMIC DNA]</scope>
</reference>
<dbReference type="Proteomes" id="UP000179014">
    <property type="component" value="Unassembled WGS sequence"/>
</dbReference>